<sequence length="70" mass="7469">MYRKPMPIDLAQAGLTGLETRTGKRISRQVPDMAETGLAAKTEGEKMGRPGTATTAGHRDASAQQKAGLW</sequence>
<dbReference type="Proteomes" id="UP000029553">
    <property type="component" value="Unassembled WGS sequence"/>
</dbReference>
<evidence type="ECO:0000313" key="3">
    <source>
        <dbReference type="Proteomes" id="UP000029553"/>
    </source>
</evidence>
<gene>
    <name evidence="2" type="ORF">P353_05275</name>
</gene>
<dbReference type="EMBL" id="AWOR01000021">
    <property type="protein sequence ID" value="KGH31431.1"/>
    <property type="molecule type" value="Genomic_DNA"/>
</dbReference>
<evidence type="ECO:0000256" key="1">
    <source>
        <dbReference type="SAM" id="MobiDB-lite"/>
    </source>
</evidence>
<evidence type="ECO:0000313" key="2">
    <source>
        <dbReference type="EMBL" id="KGH31431.1"/>
    </source>
</evidence>
<dbReference type="AlphaFoldDB" id="A0A096FM86"/>
<comment type="caution">
    <text evidence="2">The sequence shown here is derived from an EMBL/GenBank/DDBJ whole genome shotgun (WGS) entry which is preliminary data.</text>
</comment>
<reference evidence="2 3" key="1">
    <citation type="submission" date="2013-09" db="EMBL/GenBank/DDBJ databases">
        <title>High correlation between genotypes and phenotypes of environmental bacteria Comamonas testosteroni strains.</title>
        <authorList>
            <person name="Liu L."/>
            <person name="Zhu W."/>
            <person name="Xia X."/>
            <person name="Xu B."/>
            <person name="Luo M."/>
            <person name="Wang G."/>
        </authorList>
    </citation>
    <scope>NUCLEOTIDE SEQUENCE [LARGE SCALE GENOMIC DNA]</scope>
    <source>
        <strain evidence="2 3">JL40</strain>
    </source>
</reference>
<proteinExistence type="predicted"/>
<accession>A0A096FM86</accession>
<name>A0A096FM86_COMTE</name>
<feature type="region of interest" description="Disordered" evidence="1">
    <location>
        <begin position="39"/>
        <end position="70"/>
    </location>
</feature>
<organism evidence="2 3">
    <name type="scientific">Comamonas testosteroni</name>
    <name type="common">Pseudomonas testosteroni</name>
    <dbReference type="NCBI Taxonomy" id="285"/>
    <lineage>
        <taxon>Bacteria</taxon>
        <taxon>Pseudomonadati</taxon>
        <taxon>Pseudomonadota</taxon>
        <taxon>Betaproteobacteria</taxon>
        <taxon>Burkholderiales</taxon>
        <taxon>Comamonadaceae</taxon>
        <taxon>Comamonas</taxon>
    </lineage>
</organism>
<protein>
    <submittedName>
        <fullName evidence="2">Uncharacterized protein</fullName>
    </submittedName>
</protein>